<evidence type="ECO:0000313" key="1">
    <source>
        <dbReference type="EMBL" id="GBP04570.1"/>
    </source>
</evidence>
<dbReference type="EMBL" id="BGZK01003790">
    <property type="protein sequence ID" value="GBP04570.1"/>
    <property type="molecule type" value="Genomic_DNA"/>
</dbReference>
<organism evidence="1 2">
    <name type="scientific">Eumeta variegata</name>
    <name type="common">Bagworm moth</name>
    <name type="synonym">Eumeta japonica</name>
    <dbReference type="NCBI Taxonomy" id="151549"/>
    <lineage>
        <taxon>Eukaryota</taxon>
        <taxon>Metazoa</taxon>
        <taxon>Ecdysozoa</taxon>
        <taxon>Arthropoda</taxon>
        <taxon>Hexapoda</taxon>
        <taxon>Insecta</taxon>
        <taxon>Pterygota</taxon>
        <taxon>Neoptera</taxon>
        <taxon>Endopterygota</taxon>
        <taxon>Lepidoptera</taxon>
        <taxon>Glossata</taxon>
        <taxon>Ditrysia</taxon>
        <taxon>Tineoidea</taxon>
        <taxon>Psychidae</taxon>
        <taxon>Oiketicinae</taxon>
        <taxon>Eumeta</taxon>
    </lineage>
</organism>
<accession>A0A4C1STN8</accession>
<proteinExistence type="predicted"/>
<keyword evidence="2" id="KW-1185">Reference proteome</keyword>
<sequence length="109" mass="12744">MNTGTTCEAHYTRYDLLYSSARIIKIYIARREGVKVRNVVRRILRNKDVEFLKLQHFAMRFHRTEIVGRLNLAPAQKSYLPLATDLCSAERTRPAIAAPTFRHYGEYRS</sequence>
<evidence type="ECO:0000313" key="2">
    <source>
        <dbReference type="Proteomes" id="UP000299102"/>
    </source>
</evidence>
<dbReference type="AlphaFoldDB" id="A0A4C1STN8"/>
<name>A0A4C1STN8_EUMVA</name>
<reference evidence="1 2" key="1">
    <citation type="journal article" date="2019" name="Commun. Biol.">
        <title>The bagworm genome reveals a unique fibroin gene that provides high tensile strength.</title>
        <authorList>
            <person name="Kono N."/>
            <person name="Nakamura H."/>
            <person name="Ohtoshi R."/>
            <person name="Tomita M."/>
            <person name="Numata K."/>
            <person name="Arakawa K."/>
        </authorList>
    </citation>
    <scope>NUCLEOTIDE SEQUENCE [LARGE SCALE GENOMIC DNA]</scope>
</reference>
<gene>
    <name evidence="1" type="ORF">EVAR_98941_1</name>
</gene>
<comment type="caution">
    <text evidence="1">The sequence shown here is derived from an EMBL/GenBank/DDBJ whole genome shotgun (WGS) entry which is preliminary data.</text>
</comment>
<dbReference type="Proteomes" id="UP000299102">
    <property type="component" value="Unassembled WGS sequence"/>
</dbReference>
<protein>
    <submittedName>
        <fullName evidence="1">Uncharacterized protein</fullName>
    </submittedName>
</protein>